<dbReference type="RefSeq" id="NP_001402478.1">
    <property type="nucleotide sequence ID" value="NM_001415571.1"/>
</dbReference>
<dbReference type="VEuPathDB" id="MicrosporidiaDB:ECU03_1535"/>
<sequence>MAKKEIVKHDFDVEYPLWGDIDKSKVQFKKLDNGYSVCYGDEERYESENGRGYRSRSMSFSQTYGGRKLKDADMQIEGDKIKVKGWFDDEK</sequence>
<dbReference type="InParanoid" id="I7IV36"/>
<protein>
    <submittedName>
        <fullName evidence="1">ECU03_1535 protein</fullName>
    </submittedName>
</protein>
<organism evidence="1 2">
    <name type="scientific">Encephalitozoon cuniculi (strain GB-M1)</name>
    <name type="common">Microsporidian parasite</name>
    <dbReference type="NCBI Taxonomy" id="284813"/>
    <lineage>
        <taxon>Eukaryota</taxon>
        <taxon>Fungi</taxon>
        <taxon>Fungi incertae sedis</taxon>
        <taxon>Microsporidia</taxon>
        <taxon>Unikaryonidae</taxon>
        <taxon>Encephalitozoon</taxon>
    </lineage>
</organism>
<dbReference type="AlphaFoldDB" id="I7IV36"/>
<evidence type="ECO:0000313" key="1">
    <source>
        <dbReference type="EMBL" id="CCI73921.1"/>
    </source>
</evidence>
<dbReference type="KEGG" id="ecu:ECU03_1535"/>
<dbReference type="EMBL" id="AL590443">
    <property type="protein sequence ID" value="CCI73921.1"/>
    <property type="molecule type" value="Genomic_DNA"/>
</dbReference>
<reference evidence="1 2" key="1">
    <citation type="journal article" date="2001" name="Nature">
        <title>Genome sequence and gene compaction of the eukaryote parasite Encephalitozoon cuniculi.</title>
        <authorList>
            <person name="Katinka M.D."/>
            <person name="Duprat S."/>
            <person name="Cornillot E."/>
            <person name="Metenier G."/>
            <person name="Thomarat F."/>
            <person name="Prensier G."/>
            <person name="Barbe V."/>
            <person name="Peyretaillade E."/>
            <person name="Brottier P."/>
            <person name="Wincker P."/>
            <person name="Delbac F."/>
            <person name="El Alaoui H."/>
            <person name="Peyret P."/>
            <person name="Saurin W."/>
            <person name="Gouy M."/>
            <person name="Weissenbach J."/>
            <person name="Vivares C.P."/>
        </authorList>
    </citation>
    <scope>NUCLEOTIDE SEQUENCE [LARGE SCALE GENOMIC DNA]</scope>
    <source>
        <strain evidence="1 2">GB-M1</strain>
    </source>
</reference>
<evidence type="ECO:0000313" key="2">
    <source>
        <dbReference type="Proteomes" id="UP000000819"/>
    </source>
</evidence>
<proteinExistence type="predicted"/>
<reference evidence="1 2" key="2">
    <citation type="journal article" date="2009" name="BMC Genomics">
        <title>Identification of transcriptional signals in Encephalitozoon cuniculi widespread among Microsporidia phylum: support for accurate structural genome annotation.</title>
        <authorList>
            <person name="Peyretaillade E."/>
            <person name="Goncalves O."/>
            <person name="Terrat S."/>
            <person name="Dugat-Bony E."/>
            <person name="Wincker P."/>
            <person name="Cornman R.S."/>
            <person name="Evans J.D."/>
            <person name="Delbac F."/>
            <person name="Peyret P."/>
        </authorList>
    </citation>
    <scope>NUCLEOTIDE SEQUENCE [LARGE SCALE GENOMIC DNA]</scope>
    <source>
        <strain evidence="1 2">GB-M1</strain>
    </source>
</reference>
<accession>I7IV36</accession>
<dbReference type="GeneID" id="77136332"/>
<gene>
    <name evidence="1" type="ordered locus">ECU03_1535</name>
</gene>
<name>I7IV36_ENCCU</name>
<dbReference type="OrthoDB" id="10315896at2759"/>
<keyword evidence="2" id="KW-1185">Reference proteome</keyword>
<dbReference type="HOGENOM" id="CLU_2427026_0_0_1"/>
<dbReference type="Proteomes" id="UP000000819">
    <property type="component" value="Chromosome III"/>
</dbReference>